<dbReference type="AlphaFoldDB" id="A0A9J8A8R2"/>
<reference evidence="3" key="2">
    <citation type="submission" date="2025-09" db="UniProtKB">
        <authorList>
            <consortium name="Ensembl"/>
        </authorList>
    </citation>
    <scope>IDENTIFICATION</scope>
</reference>
<evidence type="ECO:0000313" key="3">
    <source>
        <dbReference type="Ensembl" id="ENSCCRP00000139036.1"/>
    </source>
</evidence>
<dbReference type="Gene3D" id="3.80.10.10">
    <property type="entry name" value="Ribonuclease Inhibitor"/>
    <property type="match status" value="1"/>
</dbReference>
<evidence type="ECO:0000256" key="2">
    <source>
        <dbReference type="ARBA" id="ARBA00022737"/>
    </source>
</evidence>
<dbReference type="PANTHER" id="PTHR24106">
    <property type="entry name" value="NACHT, LRR AND CARD DOMAINS-CONTAINING"/>
    <property type="match status" value="1"/>
</dbReference>
<organism evidence="3 4">
    <name type="scientific">Cyprinus carpio carpio</name>
    <dbReference type="NCBI Taxonomy" id="630221"/>
    <lineage>
        <taxon>Eukaryota</taxon>
        <taxon>Metazoa</taxon>
        <taxon>Chordata</taxon>
        <taxon>Craniata</taxon>
        <taxon>Vertebrata</taxon>
        <taxon>Euteleostomi</taxon>
        <taxon>Actinopterygii</taxon>
        <taxon>Neopterygii</taxon>
        <taxon>Teleostei</taxon>
        <taxon>Ostariophysi</taxon>
        <taxon>Cypriniformes</taxon>
        <taxon>Cyprinidae</taxon>
        <taxon>Cyprininae</taxon>
        <taxon>Cyprinus</taxon>
    </lineage>
</organism>
<keyword evidence="1" id="KW-0433">Leucine-rich repeat</keyword>
<protein>
    <submittedName>
        <fullName evidence="3">Uncharacterized protein</fullName>
    </submittedName>
</protein>
<dbReference type="GeneTree" id="ENSGT01150000286911"/>
<evidence type="ECO:0000313" key="4">
    <source>
        <dbReference type="Proteomes" id="UP001108240"/>
    </source>
</evidence>
<proteinExistence type="predicted"/>
<dbReference type="SUPFAM" id="SSF52047">
    <property type="entry name" value="RNI-like"/>
    <property type="match status" value="1"/>
</dbReference>
<evidence type="ECO:0000256" key="1">
    <source>
        <dbReference type="ARBA" id="ARBA00022614"/>
    </source>
</evidence>
<dbReference type="InterPro" id="IPR032675">
    <property type="entry name" value="LRR_dom_sf"/>
</dbReference>
<dbReference type="Ensembl" id="ENSCCRT00000111254.1">
    <property type="protein sequence ID" value="ENSCCRP00000139036.1"/>
    <property type="gene ID" value="ENSCCRG00000051875.2"/>
</dbReference>
<keyword evidence="2" id="KW-0677">Repeat</keyword>
<name>A0A9J8A8R2_CYPCA</name>
<dbReference type="Proteomes" id="UP001108240">
    <property type="component" value="Unplaced"/>
</dbReference>
<reference evidence="3" key="1">
    <citation type="submission" date="2025-08" db="UniProtKB">
        <authorList>
            <consortium name="Ensembl"/>
        </authorList>
    </citation>
    <scope>IDENTIFICATION</scope>
</reference>
<keyword evidence="4" id="KW-1185">Reference proteome</keyword>
<sequence>MCSLLAYVLMMSEEVLDMFDLKMYNTKRGDNSTLLPAVRCCRKAILSGCRLYDTDCETVAVALQIPDSPLIELEMGRSNLQDSGVKLVSDALKSPNCQLKILRLAGCYLTGQSCEFVASVLQSSNS</sequence>
<accession>A0A9J8A8R2</accession>
<dbReference type="InterPro" id="IPR051261">
    <property type="entry name" value="NLR"/>
</dbReference>